<organism evidence="3 4">
    <name type="scientific">Citrus clementina</name>
    <name type="common">Clementine</name>
    <name type="synonym">Citrus deliciosa x Citrus sinensis</name>
    <dbReference type="NCBI Taxonomy" id="85681"/>
    <lineage>
        <taxon>Eukaryota</taxon>
        <taxon>Viridiplantae</taxon>
        <taxon>Streptophyta</taxon>
        <taxon>Embryophyta</taxon>
        <taxon>Tracheophyta</taxon>
        <taxon>Spermatophyta</taxon>
        <taxon>Magnoliopsida</taxon>
        <taxon>eudicotyledons</taxon>
        <taxon>Gunneridae</taxon>
        <taxon>Pentapetalae</taxon>
        <taxon>rosids</taxon>
        <taxon>malvids</taxon>
        <taxon>Sapindales</taxon>
        <taxon>Rutaceae</taxon>
        <taxon>Aurantioideae</taxon>
        <taxon>Citrus</taxon>
    </lineage>
</organism>
<dbReference type="Gene3D" id="3.30.200.20">
    <property type="entry name" value="Phosphorylase Kinase, domain 1"/>
    <property type="match status" value="1"/>
</dbReference>
<keyword evidence="1" id="KW-0067">ATP-binding</keyword>
<dbReference type="InterPro" id="IPR017441">
    <property type="entry name" value="Protein_kinase_ATP_BS"/>
</dbReference>
<dbReference type="GO" id="GO:0005524">
    <property type="term" value="F:ATP binding"/>
    <property type="evidence" value="ECO:0007669"/>
    <property type="project" value="UniProtKB-UniRule"/>
</dbReference>
<evidence type="ECO:0000256" key="1">
    <source>
        <dbReference type="PROSITE-ProRule" id="PRU10141"/>
    </source>
</evidence>
<dbReference type="KEGG" id="cic:CICLE_v10013524mg"/>
<dbReference type="GO" id="GO:0016020">
    <property type="term" value="C:membrane"/>
    <property type="evidence" value="ECO:0007669"/>
    <property type="project" value="TreeGrafter"/>
</dbReference>
<dbReference type="EMBL" id="KI536861">
    <property type="protein sequence ID" value="ESR42579.1"/>
    <property type="molecule type" value="Genomic_DNA"/>
</dbReference>
<dbReference type="PROSITE" id="PS00107">
    <property type="entry name" value="PROTEIN_KINASE_ATP"/>
    <property type="match status" value="1"/>
</dbReference>
<dbReference type="InterPro" id="IPR000719">
    <property type="entry name" value="Prot_kinase_dom"/>
</dbReference>
<dbReference type="eggNOG" id="ENOG502QPYS">
    <property type="taxonomic scope" value="Eukaryota"/>
</dbReference>
<dbReference type="Gramene" id="ESR42579">
    <property type="protein sequence ID" value="ESR42579"/>
    <property type="gene ID" value="CICLE_v10013524mg"/>
</dbReference>
<dbReference type="PROSITE" id="PS50011">
    <property type="entry name" value="PROTEIN_KINASE_DOM"/>
    <property type="match status" value="1"/>
</dbReference>
<feature type="domain" description="Protein kinase" evidence="2">
    <location>
        <begin position="84"/>
        <end position="318"/>
    </location>
</feature>
<dbReference type="InterPro" id="IPR011009">
    <property type="entry name" value="Kinase-like_dom_sf"/>
</dbReference>
<dbReference type="PANTHER" id="PTHR48055">
    <property type="entry name" value="LEUCINE-RICH REPEAT RECEPTOR PROTEIN KINASE EMS1"/>
    <property type="match status" value="1"/>
</dbReference>
<dbReference type="OMA" id="WEIHETS"/>
<dbReference type="InterPro" id="IPR051564">
    <property type="entry name" value="LRR_receptor-like_kinase"/>
</dbReference>
<dbReference type="SUPFAM" id="SSF56112">
    <property type="entry name" value="Protein kinase-like (PK-like)"/>
    <property type="match status" value="1"/>
</dbReference>
<feature type="binding site" evidence="1">
    <location>
        <position position="113"/>
    </location>
    <ligand>
        <name>ATP</name>
        <dbReference type="ChEBI" id="CHEBI:30616"/>
    </ligand>
</feature>
<dbReference type="GO" id="GO:0004672">
    <property type="term" value="F:protein kinase activity"/>
    <property type="evidence" value="ECO:0007669"/>
    <property type="project" value="InterPro"/>
</dbReference>
<keyword evidence="4" id="KW-1185">Reference proteome</keyword>
<name>V4USM4_CITCL</name>
<reference evidence="3 4" key="1">
    <citation type="submission" date="2013-10" db="EMBL/GenBank/DDBJ databases">
        <authorList>
            <consortium name="International Citrus Genome Consortium"/>
            <person name="Jenkins J."/>
            <person name="Schmutz J."/>
            <person name="Prochnik S."/>
            <person name="Rokhsar D."/>
            <person name="Gmitter F."/>
            <person name="Ollitrault P."/>
            <person name="Machado M."/>
            <person name="Talon M."/>
            <person name="Wincker P."/>
            <person name="Jaillon O."/>
            <person name="Morgante M."/>
        </authorList>
    </citation>
    <scope>NUCLEOTIDE SEQUENCE</scope>
    <source>
        <strain evidence="4">cv. Clemenules</strain>
    </source>
</reference>
<evidence type="ECO:0000313" key="4">
    <source>
        <dbReference type="Proteomes" id="UP000030687"/>
    </source>
</evidence>
<feature type="non-terminal residue" evidence="3">
    <location>
        <position position="1"/>
    </location>
</feature>
<evidence type="ECO:0000259" key="2">
    <source>
        <dbReference type="PROSITE" id="PS50011"/>
    </source>
</evidence>
<gene>
    <name evidence="3" type="ORF">CICLE_v10013524mg</name>
</gene>
<dbReference type="Proteomes" id="UP000030687">
    <property type="component" value="Unassembled WGS sequence"/>
</dbReference>
<dbReference type="AlphaFoldDB" id="V4USM4"/>
<proteinExistence type="predicted"/>
<keyword evidence="1" id="KW-0547">Nucleotide-binding</keyword>
<dbReference type="PANTHER" id="PTHR48055:SF55">
    <property type="entry name" value="PROTEIN KINASE DOMAIN-CONTAINING PROTEIN"/>
    <property type="match status" value="1"/>
</dbReference>
<accession>V4USM4</accession>
<dbReference type="InParanoid" id="V4USM4"/>
<sequence length="323" mass="35400">IPVISVTSNAEPCRGVAQLKLPSGAFSQSKKKKRCPKDSILVMSLLVINRLRKKRTLTGSRPSSRKDLLLNISYESLLKATGGFSSANIIGAGSFGSVYKGILDPDQTVVAVKSFMAECEALRNIKHRNLVKIITACSSCDFQGSDFKALPCTRLSIAIDVASALKYLHHHSEKPIVHCDSKPSNILLDNDMTTHVEYGMGNQFSTNGDVYSYGKLLLEIFTGKRSTSDMFTEGLGLHNFVKMAMPDQISEVLDPLFVAGGEEEGEKTAEENIKKGQIQESLITILKIRVVCSIKSPQERMDTSDVVNNLQTVKSTLLRCGIR</sequence>
<evidence type="ECO:0000313" key="3">
    <source>
        <dbReference type="EMBL" id="ESR42579.1"/>
    </source>
</evidence>
<protein>
    <recommendedName>
        <fullName evidence="2">Protein kinase domain-containing protein</fullName>
    </recommendedName>
</protein>
<dbReference type="Gene3D" id="1.10.510.10">
    <property type="entry name" value="Transferase(Phosphotransferase) domain 1"/>
    <property type="match status" value="2"/>
</dbReference>